<feature type="domain" description="Arrestin-like N-terminal" evidence="4">
    <location>
        <begin position="60"/>
        <end position="127"/>
    </location>
</feature>
<dbReference type="GO" id="GO:0015031">
    <property type="term" value="P:protein transport"/>
    <property type="evidence" value="ECO:0007669"/>
    <property type="project" value="TreeGrafter"/>
</dbReference>
<evidence type="ECO:0000313" key="6">
    <source>
        <dbReference type="EMBL" id="GBP60111.1"/>
    </source>
</evidence>
<dbReference type="AlphaFoldDB" id="A0A4C1X8I6"/>
<dbReference type="EMBL" id="BGZK01000779">
    <property type="protein sequence ID" value="GBP60111.1"/>
    <property type="molecule type" value="Genomic_DNA"/>
</dbReference>
<dbReference type="Pfam" id="PF02752">
    <property type="entry name" value="Arrestin_C"/>
    <property type="match status" value="1"/>
</dbReference>
<protein>
    <submittedName>
        <fullName evidence="6">Arrestin domain-containing protein 17</fullName>
    </submittedName>
</protein>
<dbReference type="SUPFAM" id="SSF81296">
    <property type="entry name" value="E set domains"/>
    <property type="match status" value="2"/>
</dbReference>
<sequence length="292" mass="33175">MGVHCQIYLERPPEGVYRPGYAVGGVVKYAINEDTPYRDITVSLLGKGDCDWSEGAGDSHTEEERLVKKGVYSHPFRFELPSNIPPSYKDHYCSITYCVKLAFERKGLFKFNKTFRTKIPVVSFVDVTLPREPVICGERKTFSSLLRREDDFIHVKATLKNPSLAPGDTAELHIEVKNNSSKTIRTIKTHLIQELKYIASSGEIDSNPETRRNGICSRKNDSQFYECVSNTRSFVTVVPLVIGEAGATDAKGPKKEFVLNPERLRDDLPPSYWEVMHEDKETERKSPNLRDK</sequence>
<evidence type="ECO:0000259" key="4">
    <source>
        <dbReference type="Pfam" id="PF00339"/>
    </source>
</evidence>
<accession>A0A4C1X8I6</accession>
<reference evidence="6 7" key="1">
    <citation type="journal article" date="2019" name="Commun. Biol.">
        <title>The bagworm genome reveals a unique fibroin gene that provides high tensile strength.</title>
        <authorList>
            <person name="Kono N."/>
            <person name="Nakamura H."/>
            <person name="Ohtoshi R."/>
            <person name="Tomita M."/>
            <person name="Numata K."/>
            <person name="Arakawa K."/>
        </authorList>
    </citation>
    <scope>NUCLEOTIDE SEQUENCE [LARGE SCALE GENOMIC DNA]</scope>
</reference>
<evidence type="ECO:0000313" key="7">
    <source>
        <dbReference type="Proteomes" id="UP000299102"/>
    </source>
</evidence>
<feature type="compositionally biased region" description="Basic and acidic residues" evidence="3">
    <location>
        <begin position="275"/>
        <end position="292"/>
    </location>
</feature>
<dbReference type="Proteomes" id="UP000299102">
    <property type="component" value="Unassembled WGS sequence"/>
</dbReference>
<dbReference type="InterPro" id="IPR011022">
    <property type="entry name" value="Arrestin_C-like"/>
</dbReference>
<dbReference type="GO" id="GO:0005737">
    <property type="term" value="C:cytoplasm"/>
    <property type="evidence" value="ECO:0007669"/>
    <property type="project" value="TreeGrafter"/>
</dbReference>
<dbReference type="PANTHER" id="PTHR11188:SF17">
    <property type="entry name" value="FI21816P1"/>
    <property type="match status" value="1"/>
</dbReference>
<evidence type="ECO:0000256" key="2">
    <source>
        <dbReference type="ARBA" id="ARBA00022606"/>
    </source>
</evidence>
<comment type="caution">
    <text evidence="6">The sequence shown here is derived from an EMBL/GenBank/DDBJ whole genome shotgun (WGS) entry which is preliminary data.</text>
</comment>
<name>A0A4C1X8I6_EUMVA</name>
<evidence type="ECO:0000256" key="3">
    <source>
        <dbReference type="SAM" id="MobiDB-lite"/>
    </source>
</evidence>
<keyword evidence="7" id="KW-1185">Reference proteome</keyword>
<proteinExistence type="inferred from homology"/>
<dbReference type="PANTHER" id="PTHR11188">
    <property type="entry name" value="ARRESTIN DOMAIN CONTAINING PROTEIN"/>
    <property type="match status" value="1"/>
</dbReference>
<gene>
    <name evidence="6" type="primary">arrd-17</name>
    <name evidence="6" type="ORF">EVAR_31372_1</name>
</gene>
<dbReference type="Gene3D" id="2.60.40.640">
    <property type="match status" value="2"/>
</dbReference>
<dbReference type="STRING" id="151549.A0A4C1X8I6"/>
<feature type="region of interest" description="Disordered" evidence="3">
    <location>
        <begin position="265"/>
        <end position="292"/>
    </location>
</feature>
<keyword evidence="2" id="KW-0716">Sensory transduction</keyword>
<dbReference type="InterPro" id="IPR050357">
    <property type="entry name" value="Arrestin_domain-protein"/>
</dbReference>
<dbReference type="InterPro" id="IPR014756">
    <property type="entry name" value="Ig_E-set"/>
</dbReference>
<feature type="domain" description="Arrestin C-terminal-like" evidence="5">
    <location>
        <begin position="153"/>
        <end position="220"/>
    </location>
</feature>
<dbReference type="InterPro" id="IPR014752">
    <property type="entry name" value="Arrestin-like_C"/>
</dbReference>
<comment type="similarity">
    <text evidence="1">Belongs to the arrestin family.</text>
</comment>
<evidence type="ECO:0000256" key="1">
    <source>
        <dbReference type="ARBA" id="ARBA00005298"/>
    </source>
</evidence>
<dbReference type="Pfam" id="PF00339">
    <property type="entry name" value="Arrestin_N"/>
    <property type="match status" value="1"/>
</dbReference>
<dbReference type="InterPro" id="IPR011021">
    <property type="entry name" value="Arrestin-like_N"/>
</dbReference>
<dbReference type="OrthoDB" id="2333384at2759"/>
<evidence type="ECO:0000259" key="5">
    <source>
        <dbReference type="Pfam" id="PF02752"/>
    </source>
</evidence>
<organism evidence="6 7">
    <name type="scientific">Eumeta variegata</name>
    <name type="common">Bagworm moth</name>
    <name type="synonym">Eumeta japonica</name>
    <dbReference type="NCBI Taxonomy" id="151549"/>
    <lineage>
        <taxon>Eukaryota</taxon>
        <taxon>Metazoa</taxon>
        <taxon>Ecdysozoa</taxon>
        <taxon>Arthropoda</taxon>
        <taxon>Hexapoda</taxon>
        <taxon>Insecta</taxon>
        <taxon>Pterygota</taxon>
        <taxon>Neoptera</taxon>
        <taxon>Endopterygota</taxon>
        <taxon>Lepidoptera</taxon>
        <taxon>Glossata</taxon>
        <taxon>Ditrysia</taxon>
        <taxon>Tineoidea</taxon>
        <taxon>Psychidae</taxon>
        <taxon>Oiketicinae</taxon>
        <taxon>Eumeta</taxon>
    </lineage>
</organism>